<proteinExistence type="predicted"/>
<gene>
    <name evidence="1" type="ORF">BJY14_000702</name>
</gene>
<keyword evidence="2" id="KW-1185">Reference proteome</keyword>
<sequence>MIYPPTAHFVGPEMDLIRHIAKMVSLFVVTAGGTVKLTARMGMVQILVRLLGGTSLSLHAMEAAGRGIAADSRANIWMLDVGKIDVAPEPLAEWCEGYEDLLEELEYLASWWEGERPPVASFDVKINDWVGRLESHVASTNLIGDS</sequence>
<name>A0A7Y9EBH7_9ACTN</name>
<accession>A0A7Y9EBH7</accession>
<reference evidence="1 2" key="1">
    <citation type="submission" date="2020-07" db="EMBL/GenBank/DDBJ databases">
        <title>Sequencing the genomes of 1000 actinobacteria strains.</title>
        <authorList>
            <person name="Klenk H.-P."/>
        </authorList>
    </citation>
    <scope>NUCLEOTIDE SEQUENCE [LARGE SCALE GENOMIC DNA]</scope>
    <source>
        <strain evidence="1 2">DSM 40398</strain>
    </source>
</reference>
<evidence type="ECO:0000313" key="2">
    <source>
        <dbReference type="Proteomes" id="UP000529783"/>
    </source>
</evidence>
<evidence type="ECO:0000313" key="1">
    <source>
        <dbReference type="EMBL" id="NYD44719.1"/>
    </source>
</evidence>
<protein>
    <submittedName>
        <fullName evidence="1">Uncharacterized protein</fullName>
    </submittedName>
</protein>
<dbReference type="Proteomes" id="UP000529783">
    <property type="component" value="Unassembled WGS sequence"/>
</dbReference>
<dbReference type="AlphaFoldDB" id="A0A7Y9EBH7"/>
<dbReference type="RefSeq" id="WP_179842266.1">
    <property type="nucleotide sequence ID" value="NZ_JACCBA010000001.1"/>
</dbReference>
<dbReference type="EMBL" id="JACCBA010000001">
    <property type="protein sequence ID" value="NYD44719.1"/>
    <property type="molecule type" value="Genomic_DNA"/>
</dbReference>
<organism evidence="1 2">
    <name type="scientific">Actinomadura luteofluorescens</name>
    <dbReference type="NCBI Taxonomy" id="46163"/>
    <lineage>
        <taxon>Bacteria</taxon>
        <taxon>Bacillati</taxon>
        <taxon>Actinomycetota</taxon>
        <taxon>Actinomycetes</taxon>
        <taxon>Streptosporangiales</taxon>
        <taxon>Thermomonosporaceae</taxon>
        <taxon>Actinomadura</taxon>
    </lineage>
</organism>
<comment type="caution">
    <text evidence="1">The sequence shown here is derived from an EMBL/GenBank/DDBJ whole genome shotgun (WGS) entry which is preliminary data.</text>
</comment>